<evidence type="ECO:0000313" key="2">
    <source>
        <dbReference type="Proteomes" id="UP001056120"/>
    </source>
</evidence>
<evidence type="ECO:0000313" key="1">
    <source>
        <dbReference type="EMBL" id="KAI3762400.1"/>
    </source>
</evidence>
<dbReference type="EMBL" id="CM042034">
    <property type="protein sequence ID" value="KAI3762400.1"/>
    <property type="molecule type" value="Genomic_DNA"/>
</dbReference>
<reference evidence="2" key="1">
    <citation type="journal article" date="2022" name="Mol. Ecol. Resour.">
        <title>The genomes of chicory, endive, great burdock and yacon provide insights into Asteraceae palaeo-polyploidization history and plant inulin production.</title>
        <authorList>
            <person name="Fan W."/>
            <person name="Wang S."/>
            <person name="Wang H."/>
            <person name="Wang A."/>
            <person name="Jiang F."/>
            <person name="Liu H."/>
            <person name="Zhao H."/>
            <person name="Xu D."/>
            <person name="Zhang Y."/>
        </authorList>
    </citation>
    <scope>NUCLEOTIDE SEQUENCE [LARGE SCALE GENOMIC DNA]</scope>
    <source>
        <strain evidence="2">cv. Yunnan</strain>
    </source>
</reference>
<protein>
    <submittedName>
        <fullName evidence="1">Uncharacterized protein</fullName>
    </submittedName>
</protein>
<organism evidence="1 2">
    <name type="scientific">Smallanthus sonchifolius</name>
    <dbReference type="NCBI Taxonomy" id="185202"/>
    <lineage>
        <taxon>Eukaryota</taxon>
        <taxon>Viridiplantae</taxon>
        <taxon>Streptophyta</taxon>
        <taxon>Embryophyta</taxon>
        <taxon>Tracheophyta</taxon>
        <taxon>Spermatophyta</taxon>
        <taxon>Magnoliopsida</taxon>
        <taxon>eudicotyledons</taxon>
        <taxon>Gunneridae</taxon>
        <taxon>Pentapetalae</taxon>
        <taxon>asterids</taxon>
        <taxon>campanulids</taxon>
        <taxon>Asterales</taxon>
        <taxon>Asteraceae</taxon>
        <taxon>Asteroideae</taxon>
        <taxon>Heliantheae alliance</taxon>
        <taxon>Millerieae</taxon>
        <taxon>Smallanthus</taxon>
    </lineage>
</organism>
<dbReference type="Proteomes" id="UP001056120">
    <property type="component" value="Linkage Group LG17"/>
</dbReference>
<keyword evidence="2" id="KW-1185">Reference proteome</keyword>
<name>A0ACB9EUI8_9ASTR</name>
<gene>
    <name evidence="1" type="ORF">L1987_52830</name>
</gene>
<proteinExistence type="predicted"/>
<sequence length="128" mass="14838">MLGPVVEKIESEKKTEIPMVYGVVEDVKEEDDHNEEDDSDDDEDEKEDDAQGGSETSKQSRSEKKSRNAMLKLGMKLVLGVSMLKEIDGRRFKYFKVQRISRLELLSNETDEQAVYSFFLLFFFLFNP</sequence>
<reference evidence="1 2" key="2">
    <citation type="journal article" date="2022" name="Mol. Ecol. Resour.">
        <title>The genomes of chicory, endive, great burdock and yacon provide insights into Asteraceae paleo-polyploidization history and plant inulin production.</title>
        <authorList>
            <person name="Fan W."/>
            <person name="Wang S."/>
            <person name="Wang H."/>
            <person name="Wang A."/>
            <person name="Jiang F."/>
            <person name="Liu H."/>
            <person name="Zhao H."/>
            <person name="Xu D."/>
            <person name="Zhang Y."/>
        </authorList>
    </citation>
    <scope>NUCLEOTIDE SEQUENCE [LARGE SCALE GENOMIC DNA]</scope>
    <source>
        <strain evidence="2">cv. Yunnan</strain>
        <tissue evidence="1">Leaves</tissue>
    </source>
</reference>
<accession>A0ACB9EUI8</accession>
<comment type="caution">
    <text evidence="1">The sequence shown here is derived from an EMBL/GenBank/DDBJ whole genome shotgun (WGS) entry which is preliminary data.</text>
</comment>